<proteinExistence type="inferred from homology"/>
<comment type="similarity">
    <text evidence="1">Belongs to the UPF0065 (bug) family.</text>
</comment>
<reference evidence="2 3" key="1">
    <citation type="submission" date="2018-06" db="EMBL/GenBank/DDBJ databases">
        <authorList>
            <consortium name="Pathogen Informatics"/>
            <person name="Doyle S."/>
        </authorList>
    </citation>
    <scope>NUCLEOTIDE SEQUENCE [LARGE SCALE GENOMIC DNA]</scope>
    <source>
        <strain evidence="2 3">NCTC12112</strain>
    </source>
</reference>
<sequence>MKKFGKIFLMGLCAATILSGCGGKKDGGKDAAAVWPNKPVEVVLHASAGGDTDFNARTFGEFFEKETKKPLVVTNMPGASGLAATESIKATPANGYKALFTHSGPMVVNYVSGISDYDFKEFDVACIPAIDGGSVLVASKQSGITSLKDLIEKSQANPESVIYGTEFGGFSHLQVLILQDKTGVKLKLADIGSTSEKVTNLLGGRIDVASIAYGSIKDYVQNGDMIALAQYNGERNPYLGDVPTAKESGVDMEMNNPYIIAFPKGTDPAIVAKMSEIAEKVVGTPEYAEKLKIGFSQQAKILTTEEAKAYLQKIEDEYMQYKDVLRNTTK</sequence>
<evidence type="ECO:0000256" key="1">
    <source>
        <dbReference type="ARBA" id="ARBA00006987"/>
    </source>
</evidence>
<name>A0AAX1TUT1_9FUSO</name>
<dbReference type="PIRSF" id="PIRSF017082">
    <property type="entry name" value="YflP"/>
    <property type="match status" value="1"/>
</dbReference>
<dbReference type="RefSeq" id="WP_005977790.1">
    <property type="nucleotide sequence ID" value="NZ_BAABXY010000001.1"/>
</dbReference>
<dbReference type="Proteomes" id="UP000249008">
    <property type="component" value="Chromosome 1"/>
</dbReference>
<dbReference type="AlphaFoldDB" id="A0AAX1TUT1"/>
<accession>A0AAX1TUT1</accession>
<evidence type="ECO:0000313" key="2">
    <source>
        <dbReference type="EMBL" id="SQJ02277.1"/>
    </source>
</evidence>
<dbReference type="KEGG" id="ful:C4N20_13385"/>
<dbReference type="Gene3D" id="3.40.190.150">
    <property type="entry name" value="Bordetella uptake gene, domain 1"/>
    <property type="match status" value="1"/>
</dbReference>
<gene>
    <name evidence="2" type="ORF">NCTC12112_01242</name>
</gene>
<dbReference type="PANTHER" id="PTHR42928">
    <property type="entry name" value="TRICARBOXYLATE-BINDING PROTEIN"/>
    <property type="match status" value="1"/>
</dbReference>
<dbReference type="PANTHER" id="PTHR42928:SF5">
    <property type="entry name" value="BLR1237 PROTEIN"/>
    <property type="match status" value="1"/>
</dbReference>
<dbReference type="GeneID" id="78455813"/>
<keyword evidence="2" id="KW-0675">Receptor</keyword>
<dbReference type="Gene3D" id="3.40.190.10">
    <property type="entry name" value="Periplasmic binding protein-like II"/>
    <property type="match status" value="1"/>
</dbReference>
<evidence type="ECO:0000313" key="3">
    <source>
        <dbReference type="Proteomes" id="UP000249008"/>
    </source>
</evidence>
<dbReference type="CDD" id="cd07012">
    <property type="entry name" value="PBP2_Bug_TTT"/>
    <property type="match status" value="1"/>
</dbReference>
<dbReference type="SUPFAM" id="SSF53850">
    <property type="entry name" value="Periplasmic binding protein-like II"/>
    <property type="match status" value="1"/>
</dbReference>
<dbReference type="PROSITE" id="PS51257">
    <property type="entry name" value="PROKAR_LIPOPROTEIN"/>
    <property type="match status" value="1"/>
</dbReference>
<organism evidence="2 3">
    <name type="scientific">Fusobacterium ulcerans</name>
    <dbReference type="NCBI Taxonomy" id="861"/>
    <lineage>
        <taxon>Bacteria</taxon>
        <taxon>Fusobacteriati</taxon>
        <taxon>Fusobacteriota</taxon>
        <taxon>Fusobacteriia</taxon>
        <taxon>Fusobacteriales</taxon>
        <taxon>Fusobacteriaceae</taxon>
        <taxon>Fusobacterium</taxon>
    </lineage>
</organism>
<dbReference type="Pfam" id="PF03401">
    <property type="entry name" value="TctC"/>
    <property type="match status" value="1"/>
</dbReference>
<dbReference type="InterPro" id="IPR005064">
    <property type="entry name" value="BUG"/>
</dbReference>
<dbReference type="InterPro" id="IPR042100">
    <property type="entry name" value="Bug_dom1"/>
</dbReference>
<dbReference type="EMBL" id="LS483487">
    <property type="protein sequence ID" value="SQJ02277.1"/>
    <property type="molecule type" value="Genomic_DNA"/>
</dbReference>
<protein>
    <submittedName>
        <fullName evidence="2">Tripartite tricarboxylate transporter family receptor</fullName>
    </submittedName>
</protein>